<dbReference type="InterPro" id="IPR037401">
    <property type="entry name" value="SnoaL-like"/>
</dbReference>
<dbReference type="PANTHER" id="PTHR41252">
    <property type="entry name" value="BLR2505 PROTEIN"/>
    <property type="match status" value="1"/>
</dbReference>
<keyword evidence="3" id="KW-1185">Reference proteome</keyword>
<reference evidence="2 3" key="1">
    <citation type="submission" date="2019-02" db="EMBL/GenBank/DDBJ databases">
        <authorList>
            <person name="Li S.-H."/>
        </authorList>
    </citation>
    <scope>NUCLEOTIDE SEQUENCE [LARGE SCALE GENOMIC DNA]</scope>
    <source>
        <strain evidence="2 3">IMCC14385</strain>
    </source>
</reference>
<accession>A0A5P9NLW3</accession>
<feature type="domain" description="SnoaL-like" evidence="1">
    <location>
        <begin position="12"/>
        <end position="114"/>
    </location>
</feature>
<dbReference type="OrthoDB" id="7061942at2"/>
<evidence type="ECO:0000313" key="2">
    <source>
        <dbReference type="EMBL" id="QFU76244.1"/>
    </source>
</evidence>
<gene>
    <name evidence="2" type="ORF">EY643_11550</name>
</gene>
<sequence>MIDIEDNKRLAEELVAAMNRSDTQWFLDNYTDDVMVWTMGNTLISGKYNKDQVAGFADSIFDAFPNGIKFTIHGMIAEGDTVAMETESIGEHVSGKLYNNFYHMLVKFRDGKITLLKEYLDTELVTDVLGGGQRPVSQK</sequence>
<evidence type="ECO:0000313" key="3">
    <source>
        <dbReference type="Proteomes" id="UP000326287"/>
    </source>
</evidence>
<dbReference type="RefSeq" id="WP_152662350.1">
    <property type="nucleotide sequence ID" value="NZ_CP036422.1"/>
</dbReference>
<protein>
    <submittedName>
        <fullName evidence="2">Nuclear transport factor 2 family protein</fullName>
    </submittedName>
</protein>
<dbReference type="InterPro" id="IPR032710">
    <property type="entry name" value="NTF2-like_dom_sf"/>
</dbReference>
<dbReference type="Gene3D" id="3.10.450.50">
    <property type="match status" value="1"/>
</dbReference>
<dbReference type="Proteomes" id="UP000326287">
    <property type="component" value="Chromosome"/>
</dbReference>
<dbReference type="EMBL" id="CP036422">
    <property type="protein sequence ID" value="QFU76244.1"/>
    <property type="molecule type" value="Genomic_DNA"/>
</dbReference>
<organism evidence="2 3">
    <name type="scientific">Halioglobus maricola</name>
    <dbReference type="NCBI Taxonomy" id="2601894"/>
    <lineage>
        <taxon>Bacteria</taxon>
        <taxon>Pseudomonadati</taxon>
        <taxon>Pseudomonadota</taxon>
        <taxon>Gammaproteobacteria</taxon>
        <taxon>Cellvibrionales</taxon>
        <taxon>Halieaceae</taxon>
        <taxon>Halioglobus</taxon>
    </lineage>
</organism>
<proteinExistence type="predicted"/>
<name>A0A5P9NLW3_9GAMM</name>
<dbReference type="KEGG" id="halc:EY643_11550"/>
<dbReference type="AlphaFoldDB" id="A0A5P9NLW3"/>
<dbReference type="SUPFAM" id="SSF54427">
    <property type="entry name" value="NTF2-like"/>
    <property type="match status" value="1"/>
</dbReference>
<evidence type="ECO:0000259" key="1">
    <source>
        <dbReference type="Pfam" id="PF12680"/>
    </source>
</evidence>
<dbReference type="Pfam" id="PF12680">
    <property type="entry name" value="SnoaL_2"/>
    <property type="match status" value="1"/>
</dbReference>
<dbReference type="PANTHER" id="PTHR41252:SF1">
    <property type="entry name" value="BLR2505 PROTEIN"/>
    <property type="match status" value="1"/>
</dbReference>